<comment type="caution">
    <text evidence="2">The sequence shown here is derived from an EMBL/GenBank/DDBJ whole genome shotgun (WGS) entry which is preliminary data.</text>
</comment>
<dbReference type="PATRIC" id="fig|1352936.5.peg.3953"/>
<feature type="transmembrane region" description="Helical" evidence="1">
    <location>
        <begin position="6"/>
        <end position="29"/>
    </location>
</feature>
<dbReference type="HOGENOM" id="CLU_2318987_0_0_11"/>
<name>V6KDU2_STRRC</name>
<keyword evidence="1" id="KW-1133">Transmembrane helix</keyword>
<dbReference type="RefSeq" id="WP_023547714.1">
    <property type="nucleotide sequence ID" value="NZ_CM002285.1"/>
</dbReference>
<organism evidence="2 3">
    <name type="scientific">Streptomyces roseochromogenus subsp. oscitans DS 12.976</name>
    <dbReference type="NCBI Taxonomy" id="1352936"/>
    <lineage>
        <taxon>Bacteria</taxon>
        <taxon>Bacillati</taxon>
        <taxon>Actinomycetota</taxon>
        <taxon>Actinomycetes</taxon>
        <taxon>Kitasatosporales</taxon>
        <taxon>Streptomycetaceae</taxon>
        <taxon>Streptomyces</taxon>
    </lineage>
</organism>
<sequence length="99" mass="9731">MVSPWPGFILPAAVAMLIATGLAVGLVAWRAPGHAGPDPAPLGLNAPVMAPAVLPGLVPGALWPVPAEAATTGALFGTPVTATPVISEAPAGRPMRGQL</sequence>
<proteinExistence type="predicted"/>
<evidence type="ECO:0000256" key="1">
    <source>
        <dbReference type="SAM" id="Phobius"/>
    </source>
</evidence>
<protein>
    <submittedName>
        <fullName evidence="2">Uncharacterized protein</fullName>
    </submittedName>
</protein>
<keyword evidence="1" id="KW-0812">Transmembrane</keyword>
<keyword evidence="1" id="KW-0472">Membrane</keyword>
<evidence type="ECO:0000313" key="2">
    <source>
        <dbReference type="EMBL" id="EST30198.1"/>
    </source>
</evidence>
<dbReference type="STRING" id="1352936.M878_18845"/>
<dbReference type="EMBL" id="AWQX01000166">
    <property type="protein sequence ID" value="EST30198.1"/>
    <property type="molecule type" value="Genomic_DNA"/>
</dbReference>
<gene>
    <name evidence="2" type="ORF">M878_18845</name>
</gene>
<accession>V6KDU2</accession>
<dbReference type="Proteomes" id="UP000017984">
    <property type="component" value="Chromosome"/>
</dbReference>
<keyword evidence="3" id="KW-1185">Reference proteome</keyword>
<dbReference type="AlphaFoldDB" id="V6KDU2"/>
<evidence type="ECO:0000313" key="3">
    <source>
        <dbReference type="Proteomes" id="UP000017984"/>
    </source>
</evidence>
<reference evidence="2 3" key="1">
    <citation type="journal article" date="2014" name="Genome Announc.">
        <title>Draft Genome Sequence of Streptomyces roseochromogenes subsp. oscitans DS 12.976, Producer of the Aminocoumarin Antibiotic Clorobiocin.</title>
        <authorList>
            <person name="Ruckert C."/>
            <person name="Kalinowski J."/>
            <person name="Heide L."/>
            <person name="Apel A.K."/>
        </authorList>
    </citation>
    <scope>NUCLEOTIDE SEQUENCE [LARGE SCALE GENOMIC DNA]</scope>
    <source>
        <strain evidence="2 3">DS 12.976</strain>
    </source>
</reference>